<dbReference type="InterPro" id="IPR054483">
    <property type="entry name" value="DC1-like_CT"/>
</dbReference>
<feature type="domain" description="DC1-like C-terminal" evidence="3">
    <location>
        <begin position="858"/>
        <end position="899"/>
    </location>
</feature>
<evidence type="ECO:0000256" key="1">
    <source>
        <dbReference type="ARBA" id="ARBA00022737"/>
    </source>
</evidence>
<feature type="domain" description="DC1" evidence="2">
    <location>
        <begin position="723"/>
        <end position="773"/>
    </location>
</feature>
<reference evidence="4" key="1">
    <citation type="journal article" date="2014" name="Nat. Commun.">
        <title>The emerging biofuel crop Camelina sativa retains a highly undifferentiated hexaploid genome structure.</title>
        <authorList>
            <person name="Kagale S."/>
            <person name="Koh C."/>
            <person name="Nixon J."/>
            <person name="Bollina V."/>
            <person name="Clarke W.E."/>
            <person name="Tuteja R."/>
            <person name="Spillane C."/>
            <person name="Robinson S.J."/>
            <person name="Links M.G."/>
            <person name="Clarke C."/>
            <person name="Higgins E.E."/>
            <person name="Huebert T."/>
            <person name="Sharpe A.G."/>
            <person name="Parkin I.A."/>
        </authorList>
    </citation>
    <scope>NUCLEOTIDE SEQUENCE [LARGE SCALE GENOMIC DNA]</scope>
    <source>
        <strain evidence="4">cv. DH55</strain>
    </source>
</reference>
<dbReference type="Proteomes" id="UP000694864">
    <property type="component" value="Chromosome 20"/>
</dbReference>
<keyword evidence="4" id="KW-1185">Reference proteome</keyword>
<dbReference type="InterPro" id="IPR046349">
    <property type="entry name" value="C1-like_sf"/>
</dbReference>
<organism evidence="4 5">
    <name type="scientific">Camelina sativa</name>
    <name type="common">False flax</name>
    <name type="synonym">Myagrum sativum</name>
    <dbReference type="NCBI Taxonomy" id="90675"/>
    <lineage>
        <taxon>Eukaryota</taxon>
        <taxon>Viridiplantae</taxon>
        <taxon>Streptophyta</taxon>
        <taxon>Embryophyta</taxon>
        <taxon>Tracheophyta</taxon>
        <taxon>Spermatophyta</taxon>
        <taxon>Magnoliopsida</taxon>
        <taxon>eudicotyledons</taxon>
        <taxon>Gunneridae</taxon>
        <taxon>Pentapetalae</taxon>
        <taxon>rosids</taxon>
        <taxon>malvids</taxon>
        <taxon>Brassicales</taxon>
        <taxon>Brassicaceae</taxon>
        <taxon>Camelineae</taxon>
        <taxon>Camelina</taxon>
    </lineage>
</organism>
<feature type="domain" description="DC1" evidence="2">
    <location>
        <begin position="463"/>
        <end position="507"/>
    </location>
</feature>
<reference evidence="5" key="2">
    <citation type="submission" date="2025-08" db="UniProtKB">
        <authorList>
            <consortium name="RefSeq"/>
        </authorList>
    </citation>
    <scope>IDENTIFICATION</scope>
    <source>
        <tissue evidence="5">Leaf</tissue>
    </source>
</reference>
<keyword evidence="1" id="KW-0677">Repeat</keyword>
<proteinExistence type="predicted"/>
<dbReference type="PANTHER" id="PTHR32410:SF153">
    <property type="entry name" value="CHP-RICH ZINC FINGER PROTEIN-LIKE-RELATED"/>
    <property type="match status" value="1"/>
</dbReference>
<dbReference type="InterPro" id="IPR004146">
    <property type="entry name" value="DC1"/>
</dbReference>
<dbReference type="GeneID" id="104768509"/>
<evidence type="ECO:0000313" key="4">
    <source>
        <dbReference type="Proteomes" id="UP000694864"/>
    </source>
</evidence>
<name>A0ABM0XTG9_CAMSA</name>
<feature type="domain" description="DC1" evidence="2">
    <location>
        <begin position="661"/>
        <end position="713"/>
    </location>
</feature>
<dbReference type="RefSeq" id="XP_010490814.1">
    <property type="nucleotide sequence ID" value="XM_010492512.2"/>
</dbReference>
<feature type="domain" description="DC1" evidence="2">
    <location>
        <begin position="518"/>
        <end position="566"/>
    </location>
</feature>
<dbReference type="Pfam" id="PF03107">
    <property type="entry name" value="C1_2"/>
    <property type="match status" value="6"/>
</dbReference>
<protein>
    <submittedName>
        <fullName evidence="5">Uncharacterized protein LOC104768509</fullName>
    </submittedName>
</protein>
<feature type="domain" description="DC1" evidence="2">
    <location>
        <begin position="602"/>
        <end position="652"/>
    </location>
</feature>
<gene>
    <name evidence="5" type="primary">LOC104768509</name>
</gene>
<evidence type="ECO:0000259" key="2">
    <source>
        <dbReference type="Pfam" id="PF03107"/>
    </source>
</evidence>
<accession>A0ABM0XTG9</accession>
<feature type="domain" description="DC1" evidence="2">
    <location>
        <begin position="783"/>
        <end position="836"/>
    </location>
</feature>
<dbReference type="Pfam" id="PF22926">
    <property type="entry name" value="C1-like_CT"/>
    <property type="match status" value="1"/>
</dbReference>
<evidence type="ECO:0000259" key="3">
    <source>
        <dbReference type="Pfam" id="PF22926"/>
    </source>
</evidence>
<sequence>MGSELELLTAIRKIKYVLTCPPGDEDEEWAKQWKFIPLMIQIISLVKSMDLDSSEPEPESKHLISLINQTISVGNSIPDSLEPESQLVSFVTRSIPLIGSMEDSSDEPPQELTSLLCQMYTFLKSVSFLAAEDSELSSLILQIISFARSTLHKMKKEKKLLLPDPKQLLPLIQNLMSLTVYDWKSTLPDKMKSRLVTAIIRIITLLNSTNLNLDSLQNQEPELTSLISQAISLFNSMDFDSLPDTLKDLISSLFQLYMHSISSDSDSDLEYALEDLNVMLLLDETLKLEPEQELISLVLKIVSRAFFIYPGWNKLLCLCPQVQLRLEQGTFRVIERTTNYNKLTCLPPQWVIFKFARDGVQASHFLCEGCNGKDHQEYEKAPVEIKHSLHPKHSLQLVSFEDRETRRFLPLLTLDLKDNENRACYCCDEFLEQVFYYCSACDFAIRFACVQKQPRLFPMDHPKWHEHTLALFPSQAPFPCNLCALTHSSSCPFYICPPCDFVVHQSCLNLPHLIRISRHPHRISFTYSFDQGDWSCGVCRKKMDNDYGGYSCVKDGCSYAAHSKCATQSNVWDGIELEGVPEEIEEELEPFVTISDGVIQHFSHQHHHLRLDENTDREYDEDKLCQACVMPIYFGNFYSCMQCEFILHETCANLSRKLYHPIHPHLLTLVEKYEGFMGNSENKCTACSRECKTGFFYECGEEGCSFHLHVQCATVSEPLDHESHMHPLFLTSKPGERRICSVCKETESRPSSPSTDETFNCIECDFVLCFKCATLPQKVRYKYDKHMLTLSYGEETTQTSTMMMSWCEVCELAINHKERFYACDEYCCVTLHVECMLGKDLYMKAGSTWNINDQCRPIHVLPNNQHMFRPICYDCKKRCLHKLVFLLDPEIVFCSIFCYWQMFLNE</sequence>
<dbReference type="SUPFAM" id="SSF57889">
    <property type="entry name" value="Cysteine-rich domain"/>
    <property type="match status" value="3"/>
</dbReference>
<dbReference type="PANTHER" id="PTHR32410">
    <property type="entry name" value="CYSTEINE/HISTIDINE-RICH C1 DOMAIN FAMILY PROTEIN"/>
    <property type="match status" value="1"/>
</dbReference>
<evidence type="ECO:0000313" key="5">
    <source>
        <dbReference type="RefSeq" id="XP_010490814.1"/>
    </source>
</evidence>
<dbReference type="InterPro" id="IPR053192">
    <property type="entry name" value="Vacuole_Formation_Reg"/>
</dbReference>